<feature type="chain" id="PRO_5040507833" evidence="1">
    <location>
        <begin position="20"/>
        <end position="85"/>
    </location>
</feature>
<keyword evidence="3" id="KW-1185">Reference proteome</keyword>
<dbReference type="Proteomes" id="UP000789704">
    <property type="component" value="Unassembled WGS sequence"/>
</dbReference>
<protein>
    <submittedName>
        <fullName evidence="2">Uncharacterized protein</fullName>
    </submittedName>
</protein>
<evidence type="ECO:0000313" key="3">
    <source>
        <dbReference type="Proteomes" id="UP000789704"/>
    </source>
</evidence>
<name>A0A9N8RX74_9BURK</name>
<feature type="signal peptide" evidence="1">
    <location>
        <begin position="1"/>
        <end position="19"/>
    </location>
</feature>
<dbReference type="AlphaFoldDB" id="A0A9N8RX74"/>
<gene>
    <name evidence="2" type="ORF">LMG31841_02981</name>
</gene>
<keyword evidence="1" id="KW-0732">Signal</keyword>
<proteinExistence type="predicted"/>
<reference evidence="2" key="1">
    <citation type="submission" date="2021-04" db="EMBL/GenBank/DDBJ databases">
        <authorList>
            <person name="Vanwijnsberghe S."/>
        </authorList>
    </citation>
    <scope>NUCLEOTIDE SEQUENCE</scope>
    <source>
        <strain evidence="2">LMG 31841</strain>
    </source>
</reference>
<dbReference type="RefSeq" id="WP_228877851.1">
    <property type="nucleotide sequence ID" value="NZ_CAJQYX010000002.1"/>
</dbReference>
<dbReference type="EMBL" id="CAJQZC010000005">
    <property type="protein sequence ID" value="CAG4901340.1"/>
    <property type="molecule type" value="Genomic_DNA"/>
</dbReference>
<evidence type="ECO:0000256" key="1">
    <source>
        <dbReference type="SAM" id="SignalP"/>
    </source>
</evidence>
<sequence>MKQAAFFAIAFTLAGGAVACESGHWVSKVAGDGEFVVLENNSVWQINAVDQIDTSLWLPTTSIVACDDKLVNTDDGEVAEAFRIR</sequence>
<accession>A0A9N8RX74</accession>
<evidence type="ECO:0000313" key="2">
    <source>
        <dbReference type="EMBL" id="CAG4901340.1"/>
    </source>
</evidence>
<organism evidence="2 3">
    <name type="scientific">Paraburkholderia saeva</name>
    <dbReference type="NCBI Taxonomy" id="2777537"/>
    <lineage>
        <taxon>Bacteria</taxon>
        <taxon>Pseudomonadati</taxon>
        <taxon>Pseudomonadota</taxon>
        <taxon>Betaproteobacteria</taxon>
        <taxon>Burkholderiales</taxon>
        <taxon>Burkholderiaceae</taxon>
        <taxon>Paraburkholderia</taxon>
    </lineage>
</organism>
<comment type="caution">
    <text evidence="2">The sequence shown here is derived from an EMBL/GenBank/DDBJ whole genome shotgun (WGS) entry which is preliminary data.</text>
</comment>
<dbReference type="PROSITE" id="PS51257">
    <property type="entry name" value="PROKAR_LIPOPROTEIN"/>
    <property type="match status" value="1"/>
</dbReference>